<organism evidence="4 5">
    <name type="scientific">Halocaridina rubra</name>
    <name type="common">Hawaiian red shrimp</name>
    <dbReference type="NCBI Taxonomy" id="373956"/>
    <lineage>
        <taxon>Eukaryota</taxon>
        <taxon>Metazoa</taxon>
        <taxon>Ecdysozoa</taxon>
        <taxon>Arthropoda</taxon>
        <taxon>Crustacea</taxon>
        <taxon>Multicrustacea</taxon>
        <taxon>Malacostraca</taxon>
        <taxon>Eumalacostraca</taxon>
        <taxon>Eucarida</taxon>
        <taxon>Decapoda</taxon>
        <taxon>Pleocyemata</taxon>
        <taxon>Caridea</taxon>
        <taxon>Atyoidea</taxon>
        <taxon>Atyidae</taxon>
        <taxon>Halocaridina</taxon>
    </lineage>
</organism>
<dbReference type="InterPro" id="IPR052286">
    <property type="entry name" value="Wnt_signaling_inhibitor"/>
</dbReference>
<sequence length="134" mass="14525">MDGTPLGNIDPARIRKLLALEVVSLQNCGVEQISTGTFANNTYLSVVNLGSNNLTSLPHNAIVLHGPNAQLSIRNNQIKNLQSDAFSDNPFLCGCDIAWLILDRELLARVADRPTCSSGEAFVDLDPAIYEELC</sequence>
<dbReference type="PANTHER" id="PTHR24364">
    <property type="entry name" value="LP06937P"/>
    <property type="match status" value="1"/>
</dbReference>
<evidence type="ECO:0000256" key="3">
    <source>
        <dbReference type="ARBA" id="ARBA00022737"/>
    </source>
</evidence>
<evidence type="ECO:0000256" key="1">
    <source>
        <dbReference type="ARBA" id="ARBA00022614"/>
    </source>
</evidence>
<evidence type="ECO:0000313" key="5">
    <source>
        <dbReference type="Proteomes" id="UP001381693"/>
    </source>
</evidence>
<dbReference type="Proteomes" id="UP001381693">
    <property type="component" value="Unassembled WGS sequence"/>
</dbReference>
<evidence type="ECO:0000256" key="2">
    <source>
        <dbReference type="ARBA" id="ARBA00022729"/>
    </source>
</evidence>
<comment type="caution">
    <text evidence="4">The sequence shown here is derived from an EMBL/GenBank/DDBJ whole genome shotgun (WGS) entry which is preliminary data.</text>
</comment>
<dbReference type="GO" id="GO:0016020">
    <property type="term" value="C:membrane"/>
    <property type="evidence" value="ECO:0007669"/>
    <property type="project" value="TreeGrafter"/>
</dbReference>
<keyword evidence="3" id="KW-0677">Repeat</keyword>
<dbReference type="Gene3D" id="3.80.10.10">
    <property type="entry name" value="Ribonuclease Inhibitor"/>
    <property type="match status" value="1"/>
</dbReference>
<dbReference type="EMBL" id="JAXCGZ010015477">
    <property type="protein sequence ID" value="KAK7070208.1"/>
    <property type="molecule type" value="Genomic_DNA"/>
</dbReference>
<accession>A0AAN9A066</accession>
<protein>
    <submittedName>
        <fullName evidence="4">Uncharacterized protein</fullName>
    </submittedName>
</protein>
<gene>
    <name evidence="4" type="ORF">SK128_018766</name>
</gene>
<dbReference type="InterPro" id="IPR032675">
    <property type="entry name" value="LRR_dom_sf"/>
</dbReference>
<dbReference type="SUPFAM" id="SSF52058">
    <property type="entry name" value="L domain-like"/>
    <property type="match status" value="1"/>
</dbReference>
<dbReference type="PANTHER" id="PTHR24364:SF18">
    <property type="entry name" value="LP06937P"/>
    <property type="match status" value="1"/>
</dbReference>
<name>A0AAN9A066_HALRR</name>
<keyword evidence="1" id="KW-0433">Leucine-rich repeat</keyword>
<keyword evidence="5" id="KW-1185">Reference proteome</keyword>
<evidence type="ECO:0000313" key="4">
    <source>
        <dbReference type="EMBL" id="KAK7070208.1"/>
    </source>
</evidence>
<dbReference type="AlphaFoldDB" id="A0AAN9A066"/>
<keyword evidence="2" id="KW-0732">Signal</keyword>
<reference evidence="4 5" key="1">
    <citation type="submission" date="2023-11" db="EMBL/GenBank/DDBJ databases">
        <title>Halocaridina rubra genome assembly.</title>
        <authorList>
            <person name="Smith C."/>
        </authorList>
    </citation>
    <scope>NUCLEOTIDE SEQUENCE [LARGE SCALE GENOMIC DNA]</scope>
    <source>
        <strain evidence="4">EP-1</strain>
        <tissue evidence="4">Whole</tissue>
    </source>
</reference>
<proteinExistence type="predicted"/>